<dbReference type="InterPro" id="IPR013785">
    <property type="entry name" value="Aldolase_TIM"/>
</dbReference>
<evidence type="ECO:0000313" key="3">
    <source>
        <dbReference type="EnsemblPlants" id="Pp3c18_19780V3.1"/>
    </source>
</evidence>
<dbReference type="eggNOG" id="ENOG502RBUH">
    <property type="taxonomic scope" value="Eukaryota"/>
</dbReference>
<dbReference type="EnsemblPlants" id="Pp3c18_19780V3.8">
    <property type="protein sequence ID" value="Pp3c18_19780V3.8"/>
    <property type="gene ID" value="Pp3c18_19780"/>
</dbReference>
<evidence type="ECO:0000313" key="4">
    <source>
        <dbReference type="Proteomes" id="UP000006727"/>
    </source>
</evidence>
<dbReference type="EnsemblPlants" id="Pp3c18_19780V3.2">
    <property type="protein sequence ID" value="Pp3c18_19780V3.2"/>
    <property type="gene ID" value="Pp3c18_19780"/>
</dbReference>
<reference evidence="3" key="3">
    <citation type="submission" date="2020-12" db="UniProtKB">
        <authorList>
            <consortium name="EnsemblPlants"/>
        </authorList>
    </citation>
    <scope>IDENTIFICATION</scope>
</reference>
<dbReference type="EnsemblPlants" id="Pp3c18_19780V3.7">
    <property type="protein sequence ID" value="Pp3c18_19780V3.7"/>
    <property type="gene ID" value="Pp3c18_19780"/>
</dbReference>
<dbReference type="HOGENOM" id="CLU_062679_0_0_1"/>
<dbReference type="Gramene" id="Pp3c18_19780V3.4">
    <property type="protein sequence ID" value="Pp3c18_19780V3.4"/>
    <property type="gene ID" value="Pp3c18_19780"/>
</dbReference>
<accession>A9RX02</accession>
<reference evidence="2 4" key="1">
    <citation type="journal article" date="2008" name="Science">
        <title>The Physcomitrella genome reveals evolutionary insights into the conquest of land by plants.</title>
        <authorList>
            <person name="Rensing S."/>
            <person name="Lang D."/>
            <person name="Zimmer A."/>
            <person name="Terry A."/>
            <person name="Salamov A."/>
            <person name="Shapiro H."/>
            <person name="Nishiyama T."/>
            <person name="Perroud P.-F."/>
            <person name="Lindquist E."/>
            <person name="Kamisugi Y."/>
            <person name="Tanahashi T."/>
            <person name="Sakakibara K."/>
            <person name="Fujita T."/>
            <person name="Oishi K."/>
            <person name="Shin-I T."/>
            <person name="Kuroki Y."/>
            <person name="Toyoda A."/>
            <person name="Suzuki Y."/>
            <person name="Hashimoto A."/>
            <person name="Yamaguchi K."/>
            <person name="Sugano A."/>
            <person name="Kohara Y."/>
            <person name="Fujiyama A."/>
            <person name="Anterola A."/>
            <person name="Aoki S."/>
            <person name="Ashton N."/>
            <person name="Barbazuk W.B."/>
            <person name="Barker E."/>
            <person name="Bennetzen J."/>
            <person name="Bezanilla M."/>
            <person name="Blankenship R."/>
            <person name="Cho S.H."/>
            <person name="Dutcher S."/>
            <person name="Estelle M."/>
            <person name="Fawcett J.A."/>
            <person name="Gundlach H."/>
            <person name="Hanada K."/>
            <person name="Heyl A."/>
            <person name="Hicks K.A."/>
            <person name="Hugh J."/>
            <person name="Lohr M."/>
            <person name="Mayer K."/>
            <person name="Melkozernov A."/>
            <person name="Murata T."/>
            <person name="Nelson D."/>
            <person name="Pils B."/>
            <person name="Prigge M."/>
            <person name="Reiss B."/>
            <person name="Renner T."/>
            <person name="Rombauts S."/>
            <person name="Rushton P."/>
            <person name="Sanderfoot A."/>
            <person name="Schween G."/>
            <person name="Shiu S.-H."/>
            <person name="Stueber K."/>
            <person name="Theodoulou F.L."/>
            <person name="Tu H."/>
            <person name="Van de Peer Y."/>
            <person name="Verrier P.J."/>
            <person name="Waters E."/>
            <person name="Wood A."/>
            <person name="Yang L."/>
            <person name="Cove D."/>
            <person name="Cuming A."/>
            <person name="Hasebe M."/>
            <person name="Lucas S."/>
            <person name="Mishler D.B."/>
            <person name="Reski R."/>
            <person name="Grigoriev I."/>
            <person name="Quatrano R.S."/>
            <person name="Boore J.L."/>
        </authorList>
    </citation>
    <scope>NUCLEOTIDE SEQUENCE [LARGE SCALE GENOMIC DNA]</scope>
    <source>
        <strain evidence="3 4">cv. Gransden 2004</strain>
    </source>
</reference>
<organism evidence="2">
    <name type="scientific">Physcomitrium patens</name>
    <name type="common">Spreading-leaved earth moss</name>
    <name type="synonym">Physcomitrella patens</name>
    <dbReference type="NCBI Taxonomy" id="3218"/>
    <lineage>
        <taxon>Eukaryota</taxon>
        <taxon>Viridiplantae</taxon>
        <taxon>Streptophyta</taxon>
        <taxon>Embryophyta</taxon>
        <taxon>Bryophyta</taxon>
        <taxon>Bryophytina</taxon>
        <taxon>Bryopsida</taxon>
        <taxon>Funariidae</taxon>
        <taxon>Funariales</taxon>
        <taxon>Funariaceae</taxon>
        <taxon>Physcomitrium</taxon>
    </lineage>
</organism>
<dbReference type="PANTHER" id="PTHR48413">
    <property type="match status" value="1"/>
</dbReference>
<dbReference type="Gramene" id="Pp3c18_19780V3.9">
    <property type="protein sequence ID" value="Pp3c18_19780V3.9"/>
    <property type="gene ID" value="Pp3c18_19780"/>
</dbReference>
<dbReference type="RefSeq" id="XP_073396884.1">
    <property type="nucleotide sequence ID" value="XM_073540783.1"/>
</dbReference>
<keyword evidence="4" id="KW-1185">Reference proteome</keyword>
<evidence type="ECO:0008006" key="5">
    <source>
        <dbReference type="Google" id="ProtNLM"/>
    </source>
</evidence>
<dbReference type="EnsemblPlants" id="Pp3c18_19780V3.1">
    <property type="protein sequence ID" value="Pp3c18_19780V3.1"/>
    <property type="gene ID" value="Pp3c18_19780"/>
</dbReference>
<dbReference type="EnsemblPlants" id="Pp3c18_19780V3.4">
    <property type="protein sequence ID" value="Pp3c18_19780V3.4"/>
    <property type="gene ID" value="Pp3c18_19780"/>
</dbReference>
<dbReference type="Proteomes" id="UP000006727">
    <property type="component" value="Chromosome 18"/>
</dbReference>
<dbReference type="Gramene" id="Pp3c18_19780V3.12">
    <property type="protein sequence ID" value="Pp3c18_19780V3.12"/>
    <property type="gene ID" value="Pp3c18_19780"/>
</dbReference>
<dbReference type="STRING" id="3218.A9RX02"/>
<dbReference type="Gramene" id="Pp3c18_19780V3.1">
    <property type="protein sequence ID" value="Pp3c18_19780V3.1"/>
    <property type="gene ID" value="Pp3c18_19780"/>
</dbReference>
<dbReference type="InterPro" id="IPR003830">
    <property type="entry name" value="ComA_synth"/>
</dbReference>
<dbReference type="SUPFAM" id="SSF102110">
    <property type="entry name" value="(2r)-phospho-3-sulfolactate synthase ComA"/>
    <property type="match status" value="1"/>
</dbReference>
<evidence type="ECO:0000256" key="1">
    <source>
        <dbReference type="ARBA" id="ARBA00010424"/>
    </source>
</evidence>
<gene>
    <name evidence="3" type="primary">LOC112295607</name>
    <name evidence="2" type="ORF">PHYPA_023349</name>
</gene>
<dbReference type="Gramene" id="Pp3c18_19780V3.3">
    <property type="protein sequence ID" value="Pp3c18_19780V3.3"/>
    <property type="gene ID" value="Pp3c18_19780"/>
</dbReference>
<dbReference type="Gramene" id="Pp3c18_19780V3.7">
    <property type="protein sequence ID" value="Pp3c18_19780V3.7"/>
    <property type="gene ID" value="Pp3c18_19780"/>
</dbReference>
<dbReference type="KEGG" id="ppp:112295607"/>
<dbReference type="RefSeq" id="XP_024403175.1">
    <property type="nucleotide sequence ID" value="XM_024547407.2"/>
</dbReference>
<dbReference type="EnsemblPlants" id="Pp3c18_19780V3.6">
    <property type="protein sequence ID" value="Pp3c18_19780V3.6"/>
    <property type="gene ID" value="Pp3c18_19780"/>
</dbReference>
<dbReference type="InterPro" id="IPR036112">
    <property type="entry name" value="ComA_synth_sf"/>
</dbReference>
<dbReference type="AlphaFoldDB" id="A9RX02"/>
<dbReference type="PaxDb" id="3218-PP1S33_245V6.6"/>
<dbReference type="EnsemblPlants" id="Pp3c18_19780V3.5">
    <property type="protein sequence ID" value="Pp3c18_19780V3.5"/>
    <property type="gene ID" value="Pp3c18_19780"/>
</dbReference>
<evidence type="ECO:0000313" key="2">
    <source>
        <dbReference type="EMBL" id="PNR35449.1"/>
    </source>
</evidence>
<comment type="similarity">
    <text evidence="1">Belongs to the phosphosulfolactate synthase family.</text>
</comment>
<dbReference type="EnsemblPlants" id="Pp3c18_19780V3.3">
    <property type="protein sequence ID" value="Pp3c18_19780V3.3"/>
    <property type="gene ID" value="Pp3c18_19780"/>
</dbReference>
<dbReference type="Gene3D" id="3.20.20.70">
    <property type="entry name" value="Aldolase class I"/>
    <property type="match status" value="1"/>
</dbReference>
<dbReference type="EnsemblPlants" id="Pp3c18_19780V3.9">
    <property type="protein sequence ID" value="Pp3c18_19780V3.9"/>
    <property type="gene ID" value="Pp3c18_19780"/>
</dbReference>
<dbReference type="EnsemblPlants" id="Pp3c18_19780V3.10">
    <property type="protein sequence ID" value="Pp3c18_19780V3.10"/>
    <property type="gene ID" value="Pp3c18_19780"/>
</dbReference>
<dbReference type="EMBL" id="ABEU02000018">
    <property type="protein sequence ID" value="PNR35449.1"/>
    <property type="molecule type" value="Genomic_DNA"/>
</dbReference>
<protein>
    <recommendedName>
        <fullName evidence="5">Phosphosulfolactate synthase</fullName>
    </recommendedName>
</protein>
<proteinExistence type="inferred from homology"/>
<dbReference type="RefSeq" id="XP_024403174.1">
    <property type="nucleotide sequence ID" value="XM_024547406.2"/>
</dbReference>
<dbReference type="PANTHER" id="PTHR48413:SF1">
    <property type="entry name" value="PROTEIN HEAT-STRESS-ASSOCIATED 32"/>
    <property type="match status" value="1"/>
</dbReference>
<reference evidence="2 4" key="2">
    <citation type="journal article" date="2018" name="Plant J.">
        <title>The Physcomitrella patens chromosome-scale assembly reveals moss genome structure and evolution.</title>
        <authorList>
            <person name="Lang D."/>
            <person name="Ullrich K.K."/>
            <person name="Murat F."/>
            <person name="Fuchs J."/>
            <person name="Jenkins J."/>
            <person name="Haas F.B."/>
            <person name="Piednoel M."/>
            <person name="Gundlach H."/>
            <person name="Van Bel M."/>
            <person name="Meyberg R."/>
            <person name="Vives C."/>
            <person name="Morata J."/>
            <person name="Symeonidi A."/>
            <person name="Hiss M."/>
            <person name="Muchero W."/>
            <person name="Kamisugi Y."/>
            <person name="Saleh O."/>
            <person name="Blanc G."/>
            <person name="Decker E.L."/>
            <person name="van Gessel N."/>
            <person name="Grimwood J."/>
            <person name="Hayes R.D."/>
            <person name="Graham S.W."/>
            <person name="Gunter L.E."/>
            <person name="McDaniel S.F."/>
            <person name="Hoernstein S.N.W."/>
            <person name="Larsson A."/>
            <person name="Li F.W."/>
            <person name="Perroud P.F."/>
            <person name="Phillips J."/>
            <person name="Ranjan P."/>
            <person name="Rokshar D.S."/>
            <person name="Rothfels C.J."/>
            <person name="Schneider L."/>
            <person name="Shu S."/>
            <person name="Stevenson D.W."/>
            <person name="Thummler F."/>
            <person name="Tillich M."/>
            <person name="Villarreal Aguilar J.C."/>
            <person name="Widiez T."/>
            <person name="Wong G.K."/>
            <person name="Wymore A."/>
            <person name="Zhang Y."/>
            <person name="Zimmer A.D."/>
            <person name="Quatrano R.S."/>
            <person name="Mayer K.F.X."/>
            <person name="Goodstein D."/>
            <person name="Casacuberta J.M."/>
            <person name="Vandepoele K."/>
            <person name="Reski R."/>
            <person name="Cuming A.C."/>
            <person name="Tuskan G.A."/>
            <person name="Maumus F."/>
            <person name="Salse J."/>
            <person name="Schmutz J."/>
            <person name="Rensing S.A."/>
        </authorList>
    </citation>
    <scope>NUCLEOTIDE SEQUENCE [LARGE SCALE GENOMIC DNA]</scope>
    <source>
        <strain evidence="3 4">cv. Gransden 2004</strain>
    </source>
</reference>
<dbReference type="Gramene" id="Pp3c18_19780V3.2">
    <property type="protein sequence ID" value="Pp3c18_19780V3.2"/>
    <property type="gene ID" value="Pp3c18_19780"/>
</dbReference>
<dbReference type="RefSeq" id="XP_024403180.1">
    <property type="nucleotide sequence ID" value="XM_024547412.2"/>
</dbReference>
<dbReference type="OMA" id="ERIMFEA"/>
<dbReference type="EnsemblPlants" id="Pp3c18_19780V3.12">
    <property type="protein sequence ID" value="Pp3c18_19780V3.12"/>
    <property type="gene ID" value="Pp3c18_19780"/>
</dbReference>
<dbReference type="GeneID" id="112295607"/>
<name>A9RX02_PHYPA</name>
<dbReference type="RefSeq" id="XP_024403179.1">
    <property type="nucleotide sequence ID" value="XM_024547411.2"/>
</dbReference>
<sequence>MEEFLSGRMGKQGRTIASQHNYIANIGRPAKPRMLGITEVRGPFHSATGFEPLQNLFESMGEYIDGLKFSGGCHSLMSRDIVQQWIRQAHHHDVYVSTGDWAEHVLRTGPGSFKQYVKDCKDLGFDTVEINADFIGLNEDNLLRLIRMVKKSGMRAKPELGLHFHGGENAELGFMGVENPNWVIKRAERYLQAGADMIMIASDGLTNNISNWRSDLVSKIIEQLGLERIMFEASDPKVSEWLIEKYGSKVNLYVDHSHVGQLERLRSGSHGSRSIFFA</sequence>
<dbReference type="RefSeq" id="XP_024403177.1">
    <property type="nucleotide sequence ID" value="XM_024547409.2"/>
</dbReference>
<dbReference type="Gramene" id="Pp3c18_19780V3.5">
    <property type="protein sequence ID" value="Pp3c18_19780V3.5"/>
    <property type="gene ID" value="Pp3c18_19780"/>
</dbReference>
<dbReference type="Gramene" id="Pp3c18_19780V3.10">
    <property type="protein sequence ID" value="Pp3c18_19780V3.10"/>
    <property type="gene ID" value="Pp3c18_19780"/>
</dbReference>
<dbReference type="Gramene" id="Pp3c18_19780V3.6">
    <property type="protein sequence ID" value="Pp3c18_19780V3.6"/>
    <property type="gene ID" value="Pp3c18_19780"/>
</dbReference>
<dbReference type="Gramene" id="Pp3c18_19780V3.8">
    <property type="protein sequence ID" value="Pp3c18_19780V3.8"/>
    <property type="gene ID" value="Pp3c18_19780"/>
</dbReference>
<dbReference type="OrthoDB" id="47007at2759"/>
<dbReference type="Pfam" id="PF02679">
    <property type="entry name" value="ComA"/>
    <property type="match status" value="1"/>
</dbReference>